<keyword evidence="4" id="KW-1185">Reference proteome</keyword>
<dbReference type="Gene3D" id="3.90.550.10">
    <property type="entry name" value="Spore Coat Polysaccharide Biosynthesis Protein SpsA, Chain A"/>
    <property type="match status" value="1"/>
</dbReference>
<dbReference type="CDD" id="cd02516">
    <property type="entry name" value="CDP-ME_synthetase"/>
    <property type="match status" value="1"/>
</dbReference>
<dbReference type="InterPro" id="IPR034683">
    <property type="entry name" value="IspD/TarI"/>
</dbReference>
<reference evidence="3" key="1">
    <citation type="submission" date="2022-12" db="EMBL/GenBank/DDBJ databases">
        <title>Phocaeicola acetigenes sp. nov., isolated feces from a healthy human.</title>
        <authorList>
            <person name="Do H."/>
            <person name="Ha Y.B."/>
            <person name="Kim J.-S."/>
            <person name="Suh M.K."/>
            <person name="Kim H.S."/>
            <person name="Lee J.-S."/>
        </authorList>
    </citation>
    <scope>NUCLEOTIDE SEQUENCE</scope>
    <source>
        <strain evidence="3">KGMB11183</strain>
    </source>
</reference>
<dbReference type="PANTHER" id="PTHR32125">
    <property type="entry name" value="2-C-METHYL-D-ERYTHRITOL 4-PHOSPHATE CYTIDYLYLTRANSFERASE, CHLOROPLASTIC"/>
    <property type="match status" value="1"/>
</dbReference>
<dbReference type="Pfam" id="PF01128">
    <property type="entry name" value="IspD"/>
    <property type="match status" value="1"/>
</dbReference>
<comment type="caution">
    <text evidence="3">The sequence shown here is derived from an EMBL/GenBank/DDBJ whole genome shotgun (WGS) entry which is preliminary data.</text>
</comment>
<name>A0ABT4PIM6_9BACT</name>
<dbReference type="InterPro" id="IPR029044">
    <property type="entry name" value="Nucleotide-diphossugar_trans"/>
</dbReference>
<dbReference type="SUPFAM" id="SSF53448">
    <property type="entry name" value="Nucleotide-diphospho-sugar transferases"/>
    <property type="match status" value="1"/>
</dbReference>
<accession>A0ABT4PIM6</accession>
<keyword evidence="2 3" id="KW-0548">Nucleotidyltransferase</keyword>
<organism evidence="3 4">
    <name type="scientific">Phocaeicola acetigenes</name>
    <dbReference type="NCBI Taxonomy" id="3016083"/>
    <lineage>
        <taxon>Bacteria</taxon>
        <taxon>Pseudomonadati</taxon>
        <taxon>Bacteroidota</taxon>
        <taxon>Bacteroidia</taxon>
        <taxon>Bacteroidales</taxon>
        <taxon>Bacteroidaceae</taxon>
        <taxon>Phocaeicola</taxon>
    </lineage>
</organism>
<proteinExistence type="predicted"/>
<dbReference type="EMBL" id="JAPZVM010000007">
    <property type="protein sequence ID" value="MCZ8372878.1"/>
    <property type="molecule type" value="Genomic_DNA"/>
</dbReference>
<gene>
    <name evidence="3" type="ORF">O6P32_09180</name>
</gene>
<dbReference type="GO" id="GO:0016779">
    <property type="term" value="F:nucleotidyltransferase activity"/>
    <property type="evidence" value="ECO:0007669"/>
    <property type="project" value="UniProtKB-KW"/>
</dbReference>
<dbReference type="PANTHER" id="PTHR32125:SF4">
    <property type="entry name" value="2-C-METHYL-D-ERYTHRITOL 4-PHOSPHATE CYTIDYLYLTRANSFERASE, CHLOROPLASTIC"/>
    <property type="match status" value="1"/>
</dbReference>
<sequence length="237" mass="26621">MKKERNIALIMAGGSGDRMGTDTPKQFVCLGGVPVILYTLKAFQEHPEIDEIGVVCVPGWEDFVRELAQKHGIDKLKHIFVGKKSSHESVRAGMEGLCEVCDMKEIVLVHDAVRPFISAQIITDNIEVCRTKGNAITAVLDNEALMYSTDGVASEKYFPREVMYKAQTPHTFRLEDLKEAYEEADRKGICAQSLYTLMAELKRYPLYIAKGHRLNMKLTVPDDILVFEAILSIKTKL</sequence>
<protein>
    <submittedName>
        <fullName evidence="3">IspD/TarI family cytidylyltransferase</fullName>
    </submittedName>
</protein>
<evidence type="ECO:0000256" key="1">
    <source>
        <dbReference type="ARBA" id="ARBA00022679"/>
    </source>
</evidence>
<dbReference type="InterPro" id="IPR018294">
    <property type="entry name" value="ISPD_synthase_CS"/>
</dbReference>
<evidence type="ECO:0000313" key="4">
    <source>
        <dbReference type="Proteomes" id="UP001141933"/>
    </source>
</evidence>
<keyword evidence="1" id="KW-0808">Transferase</keyword>
<evidence type="ECO:0000313" key="3">
    <source>
        <dbReference type="EMBL" id="MCZ8372878.1"/>
    </source>
</evidence>
<dbReference type="PROSITE" id="PS01295">
    <property type="entry name" value="ISPD"/>
    <property type="match status" value="1"/>
</dbReference>
<dbReference type="Proteomes" id="UP001141933">
    <property type="component" value="Unassembled WGS sequence"/>
</dbReference>
<evidence type="ECO:0000256" key="2">
    <source>
        <dbReference type="ARBA" id="ARBA00022695"/>
    </source>
</evidence>
<dbReference type="RefSeq" id="WP_269878151.1">
    <property type="nucleotide sequence ID" value="NZ_JAPZVM010000007.1"/>
</dbReference>
<dbReference type="InterPro" id="IPR050088">
    <property type="entry name" value="IspD/TarI_cytidylyltransf_bact"/>
</dbReference>